<dbReference type="PROSITE" id="PS51842">
    <property type="entry name" value="IF_ROD_2"/>
    <property type="match status" value="1"/>
</dbReference>
<keyword evidence="2" id="KW-0416">Keratin</keyword>
<keyword evidence="8" id="KW-1185">Reference proteome</keyword>
<keyword evidence="1" id="KW-0597">Phosphoprotein</keyword>
<dbReference type="Pfam" id="PF00038">
    <property type="entry name" value="Filament"/>
    <property type="match status" value="1"/>
</dbReference>
<dbReference type="AlphaFoldDB" id="H0XLC1"/>
<dbReference type="EMBL" id="AAQR03069914">
    <property type="status" value="NOT_ANNOTATED_CDS"/>
    <property type="molecule type" value="Genomic_DNA"/>
</dbReference>
<organism evidence="7 8">
    <name type="scientific">Otolemur garnettii</name>
    <name type="common">Small-eared galago</name>
    <name type="synonym">Garnett's greater bushbaby</name>
    <dbReference type="NCBI Taxonomy" id="30611"/>
    <lineage>
        <taxon>Eukaryota</taxon>
        <taxon>Metazoa</taxon>
        <taxon>Chordata</taxon>
        <taxon>Craniata</taxon>
        <taxon>Vertebrata</taxon>
        <taxon>Euteleostomi</taxon>
        <taxon>Mammalia</taxon>
        <taxon>Eutheria</taxon>
        <taxon>Euarchontoglires</taxon>
        <taxon>Primates</taxon>
        <taxon>Strepsirrhini</taxon>
        <taxon>Lorisiformes</taxon>
        <taxon>Galagidae</taxon>
        <taxon>Otolemur</taxon>
    </lineage>
</organism>
<name>H0XLC1_OTOGA</name>
<keyword evidence="3" id="KW-0403">Intermediate filament</keyword>
<dbReference type="InterPro" id="IPR039008">
    <property type="entry name" value="IF_rod_dom"/>
</dbReference>
<dbReference type="Gene3D" id="1.20.5.170">
    <property type="match status" value="1"/>
</dbReference>
<dbReference type="Gene3D" id="1.20.5.1160">
    <property type="entry name" value="Vasodilator-stimulated phosphoprotein"/>
    <property type="match status" value="1"/>
</dbReference>
<accession>H0XLC1</accession>
<dbReference type="InParanoid" id="H0XLC1"/>
<dbReference type="PRINTS" id="PR01248">
    <property type="entry name" value="TYPE1KERATIN"/>
</dbReference>
<dbReference type="GO" id="GO:0005198">
    <property type="term" value="F:structural molecule activity"/>
    <property type="evidence" value="ECO:0007669"/>
    <property type="project" value="InterPro"/>
</dbReference>
<dbReference type="SMART" id="SM01391">
    <property type="entry name" value="Filament"/>
    <property type="match status" value="1"/>
</dbReference>
<evidence type="ECO:0000256" key="1">
    <source>
        <dbReference type="ARBA" id="ARBA00022553"/>
    </source>
</evidence>
<sequence length="327" mass="37722">MNNCLASYMDRVRNLETNNQRLECKIWEQLENKGPFKTIKDLRAQIFANSVGNAQIFLQIDNAHLAAADFRLKNETELMYQSVKSDIHGFYKVINDTNVTQLQLETEIKAFKEELLFMKKNHKEDVKGLQTQIASSGLLWQIDSPKSQDLCKSMANMQAQYDKLTWKNQKELDKIKESNTVVTSQYAEVTAAQTMLTELKTVKSLAIELVSMRIKSRLENIMRKVETHYATKMEQLNGVLLHLESELSQTWAEGQCQAQEYEALLNIKVMLAEITTYSRLLEDREDFNLVDALDSSNSMQTIQKTITRRIVEGRVVSEMNNTEVLRH</sequence>
<dbReference type="SUPFAM" id="SSF64593">
    <property type="entry name" value="Intermediate filament protein, coiled coil region"/>
    <property type="match status" value="1"/>
</dbReference>
<dbReference type="HOGENOM" id="CLU_012560_8_1_1"/>
<dbReference type="eggNOG" id="ENOG502QUS8">
    <property type="taxonomic scope" value="Eukaryota"/>
</dbReference>
<evidence type="ECO:0000256" key="3">
    <source>
        <dbReference type="ARBA" id="ARBA00022754"/>
    </source>
</evidence>
<reference evidence="8" key="1">
    <citation type="submission" date="2011-03" db="EMBL/GenBank/DDBJ databases">
        <title>Version 3 of the genome sequence of Otolemur garnettii (Bushbaby).</title>
        <authorList>
            <consortium name="The Broad Institute Genome Sequencing Platform"/>
            <person name="Di Palma F."/>
            <person name="Johnson J."/>
            <person name="Lander E.S."/>
            <person name="Lindblad-Toh K."/>
            <person name="Jaffe D.B."/>
            <person name="Gnerre S."/>
            <person name="MacCallum I."/>
            <person name="Przybylski D."/>
            <person name="Ribeiro F.J."/>
            <person name="Burton J.N."/>
            <person name="Walker B.J."/>
            <person name="Sharpe T."/>
            <person name="Hall G."/>
        </authorList>
    </citation>
    <scope>NUCLEOTIDE SEQUENCE [LARGE SCALE GENOMIC DNA]</scope>
</reference>
<evidence type="ECO:0000256" key="5">
    <source>
        <dbReference type="SAM" id="Coils"/>
    </source>
</evidence>
<proteinExistence type="predicted"/>
<dbReference type="Proteomes" id="UP000005225">
    <property type="component" value="Unassembled WGS sequence"/>
</dbReference>
<evidence type="ECO:0000256" key="4">
    <source>
        <dbReference type="ARBA" id="ARBA00023054"/>
    </source>
</evidence>
<dbReference type="GO" id="GO:0045095">
    <property type="term" value="C:keratin filament"/>
    <property type="evidence" value="ECO:0007669"/>
    <property type="project" value="TreeGrafter"/>
</dbReference>
<dbReference type="GO" id="GO:0045104">
    <property type="term" value="P:intermediate filament cytoskeleton organization"/>
    <property type="evidence" value="ECO:0007669"/>
    <property type="project" value="TreeGrafter"/>
</dbReference>
<dbReference type="PANTHER" id="PTHR23239">
    <property type="entry name" value="INTERMEDIATE FILAMENT"/>
    <property type="match status" value="1"/>
</dbReference>
<dbReference type="Ensembl" id="ENSOGAT00000024265.1">
    <property type="protein sequence ID" value="ENSOGAP00000016911.1"/>
    <property type="gene ID" value="ENSOGAG00000030139.1"/>
</dbReference>
<feature type="coiled-coil region" evidence="5">
    <location>
        <begin position="5"/>
        <end position="32"/>
    </location>
</feature>
<evidence type="ECO:0000313" key="8">
    <source>
        <dbReference type="Proteomes" id="UP000005225"/>
    </source>
</evidence>
<reference evidence="7" key="3">
    <citation type="submission" date="2025-09" db="UniProtKB">
        <authorList>
            <consortium name="Ensembl"/>
        </authorList>
    </citation>
    <scope>IDENTIFICATION</scope>
</reference>
<evidence type="ECO:0000313" key="7">
    <source>
        <dbReference type="Ensembl" id="ENSOGAP00000016911.1"/>
    </source>
</evidence>
<keyword evidence="4 5" id="KW-0175">Coiled coil</keyword>
<reference evidence="7" key="2">
    <citation type="submission" date="2025-08" db="UniProtKB">
        <authorList>
            <consortium name="Ensembl"/>
        </authorList>
    </citation>
    <scope>IDENTIFICATION</scope>
</reference>
<dbReference type="GeneTree" id="ENSGT00940000153309"/>
<dbReference type="PANTHER" id="PTHR23239:SF349">
    <property type="entry name" value="KERATIN, TYPE I CYTOSKELETAL 18"/>
    <property type="match status" value="1"/>
</dbReference>
<protein>
    <recommendedName>
        <fullName evidence="6">IF rod domain-containing protein</fullName>
    </recommendedName>
</protein>
<dbReference type="InterPro" id="IPR002957">
    <property type="entry name" value="Keratin_I"/>
</dbReference>
<evidence type="ECO:0000256" key="2">
    <source>
        <dbReference type="ARBA" id="ARBA00022744"/>
    </source>
</evidence>
<dbReference type="STRING" id="30611.ENSOGAP00000016911"/>
<feature type="domain" description="IF rod" evidence="6">
    <location>
        <begin position="1"/>
        <end position="288"/>
    </location>
</feature>
<evidence type="ECO:0000259" key="6">
    <source>
        <dbReference type="PROSITE" id="PS51842"/>
    </source>
</evidence>